<keyword evidence="3" id="KW-1185">Reference proteome</keyword>
<evidence type="ECO:0000313" key="4">
    <source>
        <dbReference type="RefSeq" id="XP_012687368.2"/>
    </source>
</evidence>
<dbReference type="AlphaFoldDB" id="A0A6P3W1U3"/>
<protein>
    <submittedName>
        <fullName evidence="4">Ribonuclease P protein subunit p14</fullName>
    </submittedName>
</protein>
<dbReference type="Proteomes" id="UP000515152">
    <property type="component" value="Chromosome 5"/>
</dbReference>
<dbReference type="GO" id="GO:0033204">
    <property type="term" value="F:ribonuclease P RNA binding"/>
    <property type="evidence" value="ECO:0007669"/>
    <property type="project" value="TreeGrafter"/>
</dbReference>
<dbReference type="KEGG" id="char:105904083"/>
<dbReference type="Pfam" id="PF01900">
    <property type="entry name" value="RNase_P_Rpp14"/>
    <property type="match status" value="1"/>
</dbReference>
<accession>A0A6P3W1U3</accession>
<dbReference type="PANTHER" id="PTHR15441:SF1">
    <property type="entry name" value="RIBONUCLEASE P PROTEIN SUBUNIT P14"/>
    <property type="match status" value="1"/>
</dbReference>
<dbReference type="SUPFAM" id="SSF160350">
    <property type="entry name" value="Rnp2-like"/>
    <property type="match status" value="1"/>
</dbReference>
<sequence length="135" mass="14942">MEEPAAFERLVYKNASNFHYMKICLVLENGSRNIEAAQFKQLIVSGLRQLYGEVGAAFPFDLLKFDPGTLTGILRVYNSGLVKLWSALTLIGSYQNELCAVRVTQVSPFLLALSGNSRELELDQASPTGEKLLLT</sequence>
<evidence type="ECO:0000313" key="3">
    <source>
        <dbReference type="Proteomes" id="UP000515152"/>
    </source>
</evidence>
<keyword evidence="2" id="KW-0819">tRNA processing</keyword>
<proteinExistence type="inferred from homology"/>
<dbReference type="PANTHER" id="PTHR15441">
    <property type="entry name" value="RIBONUCLEASE P PROTEIN SUBUNIT P14"/>
    <property type="match status" value="1"/>
</dbReference>
<name>A0A6P3W1U3_CLUHA</name>
<dbReference type="RefSeq" id="XP_012687368.2">
    <property type="nucleotide sequence ID" value="XM_012831914.3"/>
</dbReference>
<reference evidence="4" key="1">
    <citation type="submission" date="2025-08" db="UniProtKB">
        <authorList>
            <consortium name="RefSeq"/>
        </authorList>
    </citation>
    <scope>IDENTIFICATION</scope>
</reference>
<dbReference type="GeneID" id="105904083"/>
<dbReference type="InterPro" id="IPR038085">
    <property type="entry name" value="Rnp2-like_sf"/>
</dbReference>
<dbReference type="GO" id="GO:0005730">
    <property type="term" value="C:nucleolus"/>
    <property type="evidence" value="ECO:0007669"/>
    <property type="project" value="TreeGrafter"/>
</dbReference>
<comment type="similarity">
    <text evidence="1">Belongs to the eukaryotic/archaeal RNase P protein component 2 family.</text>
</comment>
<dbReference type="Gene3D" id="3.30.70.3250">
    <property type="entry name" value="Ribonuclease P, Pop5 subunit"/>
    <property type="match status" value="1"/>
</dbReference>
<gene>
    <name evidence="4" type="primary">rpp14</name>
</gene>
<dbReference type="CTD" id="11102"/>
<evidence type="ECO:0000256" key="2">
    <source>
        <dbReference type="ARBA" id="ARBA00022694"/>
    </source>
</evidence>
<organism evidence="3 4">
    <name type="scientific">Clupea harengus</name>
    <name type="common">Atlantic herring</name>
    <dbReference type="NCBI Taxonomy" id="7950"/>
    <lineage>
        <taxon>Eukaryota</taxon>
        <taxon>Metazoa</taxon>
        <taxon>Chordata</taxon>
        <taxon>Craniata</taxon>
        <taxon>Vertebrata</taxon>
        <taxon>Euteleostomi</taxon>
        <taxon>Actinopterygii</taxon>
        <taxon>Neopterygii</taxon>
        <taxon>Teleostei</taxon>
        <taxon>Clupei</taxon>
        <taxon>Clupeiformes</taxon>
        <taxon>Clupeoidei</taxon>
        <taxon>Clupeidae</taxon>
        <taxon>Clupea</taxon>
    </lineage>
</organism>
<dbReference type="GO" id="GO:0001682">
    <property type="term" value="P:tRNA 5'-leader removal"/>
    <property type="evidence" value="ECO:0007669"/>
    <property type="project" value="InterPro"/>
</dbReference>
<dbReference type="OrthoDB" id="2262258at2759"/>
<evidence type="ECO:0000256" key="1">
    <source>
        <dbReference type="ARBA" id="ARBA00010800"/>
    </source>
</evidence>
<dbReference type="InterPro" id="IPR002759">
    <property type="entry name" value="Pop5/Rpp14/Rnp2-like"/>
</dbReference>
<dbReference type="GO" id="GO:0030681">
    <property type="term" value="C:multimeric ribonuclease P complex"/>
    <property type="evidence" value="ECO:0007669"/>
    <property type="project" value="TreeGrafter"/>
</dbReference>